<name>A0AAD9MWU1_9ANNE</name>
<reference evidence="2" key="1">
    <citation type="journal article" date="2023" name="Mol. Biol. Evol.">
        <title>Third-Generation Sequencing Reveals the Adaptive Role of the Epigenome in Three Deep-Sea Polychaetes.</title>
        <authorList>
            <person name="Perez M."/>
            <person name="Aroh O."/>
            <person name="Sun Y."/>
            <person name="Lan Y."/>
            <person name="Juniper S.K."/>
            <person name="Young C.R."/>
            <person name="Angers B."/>
            <person name="Qian P.Y."/>
        </authorList>
    </citation>
    <scope>NUCLEOTIDE SEQUENCE</scope>
    <source>
        <strain evidence="2">P08H-3</strain>
    </source>
</reference>
<evidence type="ECO:0000313" key="3">
    <source>
        <dbReference type="Proteomes" id="UP001208570"/>
    </source>
</evidence>
<dbReference type="Proteomes" id="UP001208570">
    <property type="component" value="Unassembled WGS sequence"/>
</dbReference>
<accession>A0AAD9MWU1</accession>
<protein>
    <recommendedName>
        <fullName evidence="4">Migration and invasion-inhibitory protein</fullName>
    </recommendedName>
</protein>
<gene>
    <name evidence="2" type="ORF">LSH36_486g00022</name>
</gene>
<dbReference type="AlphaFoldDB" id="A0AAD9MWU1"/>
<dbReference type="PANTHER" id="PTHR34831">
    <property type="entry name" value="MIGRATION AND INVASION-INHIBITORY PROTEIN"/>
    <property type="match status" value="1"/>
</dbReference>
<dbReference type="Pfam" id="PF15734">
    <property type="entry name" value="MIIP"/>
    <property type="match status" value="1"/>
</dbReference>
<evidence type="ECO:0000313" key="2">
    <source>
        <dbReference type="EMBL" id="KAK2148702.1"/>
    </source>
</evidence>
<proteinExistence type="predicted"/>
<evidence type="ECO:0008006" key="4">
    <source>
        <dbReference type="Google" id="ProtNLM"/>
    </source>
</evidence>
<comment type="caution">
    <text evidence="2">The sequence shown here is derived from an EMBL/GenBank/DDBJ whole genome shotgun (WGS) entry which is preliminary data.</text>
</comment>
<sequence>MDAHDLSTLLHMQNQTQYLLEKLQTNQSRCHQLLDTSLSSISGAGLKSSVKNNKSSHVSQHGLSDMQLAQEAGYGKGSQQSRAALASRIQKQKLLSHLQIKSKLAHYKKVTDGNVPENQSGPRLKQGIENDRFLFGDYSVGNNGIVMNWNGVEKPQDGDRTVENDDYGPLLGEDELMDQERVNSSVTFQDELELLGSGNASFSGTVKSAGKAMSETPRSILKHRKIINDNVKVDLECAHTPIKLVTPKSKHGLNYSYASTDDSMISSKLPGHECNSLNGSYVKECLGIGNSVTDKVVGGNDESLCELDKLIKERLLLDEGNDRTNASLVRDLSKRPKSYIFQSAEDLDDKQTKHTNAETPLKKSSPRNKSLEGKSTKRVPDASVTSKLWRSRDKPLLGYDWIAGNLENESSMFDQPDEYFREIQEFRNKHRLACAGKTSISKNLDLSRPISPEVTDPSHKCLHGYTLNERLFTEPLNADDEGKSMCPVCLTSREHPTKQSPGFVRVSIPRSTLDKPYRIKPHRRRSFDCTDSYALSQHCLAGYECSLPTTIPTAKNLDIRGANGIQGKQAMTLQEAEDFVKSHSRKSRLMSSHPSVIPSLTMDHNRTTSSLISGLNLASDSFNRGTDISSRSGTKGQNTDSLLNISHNLRYDLQDLARRTGRDKHKIPHSTNYPVL</sequence>
<dbReference type="InterPro" id="IPR031466">
    <property type="entry name" value="MIIP"/>
</dbReference>
<dbReference type="GO" id="GO:0030336">
    <property type="term" value="P:negative regulation of cell migration"/>
    <property type="evidence" value="ECO:0007669"/>
    <property type="project" value="InterPro"/>
</dbReference>
<feature type="region of interest" description="Disordered" evidence="1">
    <location>
        <begin position="583"/>
        <end position="602"/>
    </location>
</feature>
<dbReference type="EMBL" id="JAODUP010000486">
    <property type="protein sequence ID" value="KAK2148702.1"/>
    <property type="molecule type" value="Genomic_DNA"/>
</dbReference>
<keyword evidence="3" id="KW-1185">Reference proteome</keyword>
<dbReference type="PANTHER" id="PTHR34831:SF1">
    <property type="entry name" value="MIGRATION AND INVASION-INHIBITORY PROTEIN"/>
    <property type="match status" value="1"/>
</dbReference>
<dbReference type="GO" id="GO:0010972">
    <property type="term" value="P:negative regulation of G2/M transition of mitotic cell cycle"/>
    <property type="evidence" value="ECO:0007669"/>
    <property type="project" value="InterPro"/>
</dbReference>
<feature type="compositionally biased region" description="Basic and acidic residues" evidence="1">
    <location>
        <begin position="369"/>
        <end position="380"/>
    </location>
</feature>
<evidence type="ECO:0000256" key="1">
    <source>
        <dbReference type="SAM" id="MobiDB-lite"/>
    </source>
</evidence>
<organism evidence="2 3">
    <name type="scientific">Paralvinella palmiformis</name>
    <dbReference type="NCBI Taxonomy" id="53620"/>
    <lineage>
        <taxon>Eukaryota</taxon>
        <taxon>Metazoa</taxon>
        <taxon>Spiralia</taxon>
        <taxon>Lophotrochozoa</taxon>
        <taxon>Annelida</taxon>
        <taxon>Polychaeta</taxon>
        <taxon>Sedentaria</taxon>
        <taxon>Canalipalpata</taxon>
        <taxon>Terebellida</taxon>
        <taxon>Terebelliformia</taxon>
        <taxon>Alvinellidae</taxon>
        <taxon>Paralvinella</taxon>
    </lineage>
</organism>
<feature type="region of interest" description="Disordered" evidence="1">
    <location>
        <begin position="343"/>
        <end position="383"/>
    </location>
</feature>